<keyword evidence="3" id="KW-1185">Reference proteome</keyword>
<evidence type="ECO:0000313" key="2">
    <source>
        <dbReference type="EMBL" id="GAA4902675.1"/>
    </source>
</evidence>
<dbReference type="EMBL" id="BAABJI010000001">
    <property type="protein sequence ID" value="GAA4902675.1"/>
    <property type="molecule type" value="Genomic_DNA"/>
</dbReference>
<feature type="transmembrane region" description="Helical" evidence="1">
    <location>
        <begin position="6"/>
        <end position="23"/>
    </location>
</feature>
<sequence length="124" mass="13890">MAGCQQGINIVIVSLLNLCLHLSSYLQNISQMKKVLTIAALILFIVGCTVLKPVTVGMPEKQFVNEHPQSLVVEMSAYRTVYKDKPFNMKDTTTKFYYFTEGKLILMDEGFYPRGAKAPVPTPL</sequence>
<dbReference type="Proteomes" id="UP001501436">
    <property type="component" value="Unassembled WGS sequence"/>
</dbReference>
<evidence type="ECO:0000313" key="3">
    <source>
        <dbReference type="Proteomes" id="UP001501436"/>
    </source>
</evidence>
<name>A0ABP9FGN8_9SPHI</name>
<gene>
    <name evidence="2" type="ORF">GCM10023313_01400</name>
</gene>
<keyword evidence="1" id="KW-0472">Membrane</keyword>
<feature type="transmembrane region" description="Helical" evidence="1">
    <location>
        <begin position="35"/>
        <end position="54"/>
    </location>
</feature>
<evidence type="ECO:0000256" key="1">
    <source>
        <dbReference type="SAM" id="Phobius"/>
    </source>
</evidence>
<proteinExistence type="predicted"/>
<organism evidence="2 3">
    <name type="scientific">Mucilaginibacter defluvii</name>
    <dbReference type="NCBI Taxonomy" id="1196019"/>
    <lineage>
        <taxon>Bacteria</taxon>
        <taxon>Pseudomonadati</taxon>
        <taxon>Bacteroidota</taxon>
        <taxon>Sphingobacteriia</taxon>
        <taxon>Sphingobacteriales</taxon>
        <taxon>Sphingobacteriaceae</taxon>
        <taxon>Mucilaginibacter</taxon>
    </lineage>
</organism>
<keyword evidence="1" id="KW-0812">Transmembrane</keyword>
<comment type="caution">
    <text evidence="2">The sequence shown here is derived from an EMBL/GenBank/DDBJ whole genome shotgun (WGS) entry which is preliminary data.</text>
</comment>
<protein>
    <submittedName>
        <fullName evidence="2">Uncharacterized protein</fullName>
    </submittedName>
</protein>
<accession>A0ABP9FGN8</accession>
<keyword evidence="1" id="KW-1133">Transmembrane helix</keyword>
<reference evidence="3" key="1">
    <citation type="journal article" date="2019" name="Int. J. Syst. Evol. Microbiol.">
        <title>The Global Catalogue of Microorganisms (GCM) 10K type strain sequencing project: providing services to taxonomists for standard genome sequencing and annotation.</title>
        <authorList>
            <consortium name="The Broad Institute Genomics Platform"/>
            <consortium name="The Broad Institute Genome Sequencing Center for Infectious Disease"/>
            <person name="Wu L."/>
            <person name="Ma J."/>
        </authorList>
    </citation>
    <scope>NUCLEOTIDE SEQUENCE [LARGE SCALE GENOMIC DNA]</scope>
    <source>
        <strain evidence="3">JCM 18283</strain>
    </source>
</reference>